<name>A0A6N7VYD3_ACIFE</name>
<evidence type="ECO:0000256" key="7">
    <source>
        <dbReference type="ARBA" id="ARBA00023125"/>
    </source>
</evidence>
<keyword evidence="3 8" id="KW-0235">DNA replication</keyword>
<dbReference type="SUPFAM" id="SSF52540">
    <property type="entry name" value="P-loop containing nucleoside triphosphate hydrolases"/>
    <property type="match status" value="1"/>
</dbReference>
<evidence type="ECO:0000256" key="5">
    <source>
        <dbReference type="ARBA" id="ARBA00022840"/>
    </source>
</evidence>
<feature type="binding site" evidence="8">
    <location>
        <position position="90"/>
    </location>
    <ligand>
        <name>ATP</name>
        <dbReference type="ChEBI" id="CHEBI:30616"/>
    </ligand>
</feature>
<keyword evidence="6 8" id="KW-0446">Lipid-binding</keyword>
<evidence type="ECO:0000259" key="13">
    <source>
        <dbReference type="SMART" id="SM00382"/>
    </source>
</evidence>
<evidence type="ECO:0000256" key="11">
    <source>
        <dbReference type="RuleBase" id="RU004227"/>
    </source>
</evidence>
<dbReference type="InterPro" id="IPR003593">
    <property type="entry name" value="AAA+_ATPase"/>
</dbReference>
<dbReference type="CDD" id="cd06571">
    <property type="entry name" value="Bac_DnaA_C"/>
    <property type="match status" value="1"/>
</dbReference>
<dbReference type="PRINTS" id="PR00051">
    <property type="entry name" value="DNAA"/>
</dbReference>
<dbReference type="AlphaFoldDB" id="A0A6N7VYD3"/>
<dbReference type="PANTHER" id="PTHR30050:SF2">
    <property type="entry name" value="CHROMOSOMAL REPLICATION INITIATOR PROTEIN DNAA"/>
    <property type="match status" value="1"/>
</dbReference>
<comment type="subunit">
    <text evidence="8">Oligomerizes as a right-handed, spiral filament on DNA at oriC.</text>
</comment>
<feature type="region of interest" description="Domain III, AAA+ region" evidence="8">
    <location>
        <begin position="44"/>
        <end position="260"/>
    </location>
</feature>
<dbReference type="Gene3D" id="1.10.8.60">
    <property type="match status" value="1"/>
</dbReference>
<accession>A0A6N7VYD3</accession>
<keyword evidence="2 8" id="KW-0963">Cytoplasm</keyword>
<evidence type="ECO:0000313" key="16">
    <source>
        <dbReference type="Proteomes" id="UP000441455"/>
    </source>
</evidence>
<dbReference type="Proteomes" id="UP000441455">
    <property type="component" value="Unassembled WGS sequence"/>
</dbReference>
<feature type="binding site" evidence="8">
    <location>
        <position position="91"/>
    </location>
    <ligand>
        <name>ATP</name>
        <dbReference type="ChEBI" id="CHEBI:30616"/>
    </ligand>
</feature>
<feature type="binding site" evidence="8">
    <location>
        <position position="92"/>
    </location>
    <ligand>
        <name>ATP</name>
        <dbReference type="ChEBI" id="CHEBI:30616"/>
    </ligand>
</feature>
<dbReference type="PANTHER" id="PTHR30050">
    <property type="entry name" value="CHROMOSOMAL REPLICATION INITIATOR PROTEIN DNAA"/>
    <property type="match status" value="1"/>
</dbReference>
<comment type="function">
    <text evidence="8 10">Plays an essential role in the initiation and regulation of chromosomal replication. ATP-DnaA binds to the origin of replication (oriC) to initiate formation of the DNA replication initiation complex once per cell cycle. Binds the DnaA box (a 9 base pair repeat at the origin) and separates the double-stranded (ds)DNA. Forms a right-handed helical filament on oriC DNA; dsDNA binds to the exterior of the filament while single-stranded (ss)DNA is stabiized in the filament's interior. The ATP-DnaA-oriC complex binds and stabilizes one strand of the AT-rich DNA unwinding element (DUE), permitting loading of DNA polymerase. After initiation quickly degrades to an ADP-DnaA complex that is not apt for DNA replication. Binds acidic phospholipids.</text>
</comment>
<dbReference type="InterPro" id="IPR020591">
    <property type="entry name" value="Chromosome_initiator_DnaA-like"/>
</dbReference>
<evidence type="ECO:0000256" key="12">
    <source>
        <dbReference type="SAM" id="MobiDB-lite"/>
    </source>
</evidence>
<protein>
    <recommendedName>
        <fullName evidence="8 9">Chromosomal replication initiator protein DnaA</fullName>
    </recommendedName>
</protein>
<dbReference type="PROSITE" id="PS01008">
    <property type="entry name" value="DNAA"/>
    <property type="match status" value="1"/>
</dbReference>
<dbReference type="GO" id="GO:0005886">
    <property type="term" value="C:plasma membrane"/>
    <property type="evidence" value="ECO:0007669"/>
    <property type="project" value="TreeGrafter"/>
</dbReference>
<evidence type="ECO:0000256" key="2">
    <source>
        <dbReference type="ARBA" id="ARBA00022490"/>
    </source>
</evidence>
<evidence type="ECO:0000256" key="4">
    <source>
        <dbReference type="ARBA" id="ARBA00022741"/>
    </source>
</evidence>
<keyword evidence="7 8" id="KW-0238">DNA-binding</keyword>
<sequence>MAKKKLVELDLFAEQEPAAEHPSPRPPARKRPAPPVLKKPFVTNLSPRYTFDNFVVGNSNRFAKAAAMAVANNPAFAYNPFFLFSDSGLGKTHLMNAIGNQIRKNHPDMKVLYISSETFTNELIESVEHNRLEAFREKYRNIDVLLIDDIQFLRNRESTQEEFFHTFNTLEKANKQIIISSDRPPGELDTLEERMISRFNSGLTADIQHPDLETRMAILQNLAHTEQVLFPNDVILLIASSITSNIRELEGAYNRVCAYSTVTREPITLDLCRRALKELALLDTPQFVTVDAIQQQVADHFRLHRSELIEKKRTKRVAVPRMIAIYLTKEMAGLSLKKIGECFGGRDHSTIIHACEKIQKDRQKDPELNKEIEALTAALKKGV</sequence>
<evidence type="ECO:0000256" key="8">
    <source>
        <dbReference type="HAMAP-Rule" id="MF_00377"/>
    </source>
</evidence>
<dbReference type="EMBL" id="VULN01000006">
    <property type="protein sequence ID" value="MSS82055.1"/>
    <property type="molecule type" value="Genomic_DNA"/>
</dbReference>
<feature type="domain" description="AAA+ ATPase" evidence="13">
    <location>
        <begin position="77"/>
        <end position="213"/>
    </location>
</feature>
<evidence type="ECO:0000256" key="1">
    <source>
        <dbReference type="ARBA" id="ARBA00006583"/>
    </source>
</evidence>
<dbReference type="GO" id="GO:0008289">
    <property type="term" value="F:lipid binding"/>
    <property type="evidence" value="ECO:0007669"/>
    <property type="project" value="UniProtKB-KW"/>
</dbReference>
<dbReference type="Gene3D" id="1.10.1750.10">
    <property type="match status" value="1"/>
</dbReference>
<dbReference type="GO" id="GO:0005737">
    <property type="term" value="C:cytoplasm"/>
    <property type="evidence" value="ECO:0007669"/>
    <property type="project" value="UniProtKB-SubCell"/>
</dbReference>
<dbReference type="Gene3D" id="3.40.50.300">
    <property type="entry name" value="P-loop containing nucleotide triphosphate hydrolases"/>
    <property type="match status" value="1"/>
</dbReference>
<dbReference type="InterPro" id="IPR010921">
    <property type="entry name" value="Trp_repressor/repl_initiator"/>
</dbReference>
<dbReference type="OrthoDB" id="9807019at2"/>
<evidence type="ECO:0000259" key="14">
    <source>
        <dbReference type="SMART" id="SM00760"/>
    </source>
</evidence>
<evidence type="ECO:0000313" key="15">
    <source>
        <dbReference type="EMBL" id="MSS82055.1"/>
    </source>
</evidence>
<feature type="region of interest" description="Domain I, interacts with DnaA modulators" evidence="8">
    <location>
        <begin position="1"/>
        <end position="42"/>
    </location>
</feature>
<dbReference type="CDD" id="cd00009">
    <property type="entry name" value="AAA"/>
    <property type="match status" value="1"/>
</dbReference>
<gene>
    <name evidence="8 15" type="primary">dnaA</name>
    <name evidence="15" type="ORF">FX155_05535</name>
</gene>
<comment type="caution">
    <text evidence="15">The sequence shown here is derived from an EMBL/GenBank/DDBJ whole genome shotgun (WGS) entry which is preliminary data.</text>
</comment>
<dbReference type="GO" id="GO:0003688">
    <property type="term" value="F:DNA replication origin binding"/>
    <property type="evidence" value="ECO:0007669"/>
    <property type="project" value="UniProtKB-UniRule"/>
</dbReference>
<dbReference type="Pfam" id="PF00308">
    <property type="entry name" value="Bac_DnaA"/>
    <property type="match status" value="1"/>
</dbReference>
<dbReference type="HAMAP" id="MF_00377">
    <property type="entry name" value="DnaA_bact"/>
    <property type="match status" value="1"/>
</dbReference>
<keyword evidence="4 8" id="KW-0547">Nucleotide-binding</keyword>
<dbReference type="SUPFAM" id="SSF48295">
    <property type="entry name" value="TrpR-like"/>
    <property type="match status" value="1"/>
</dbReference>
<dbReference type="GO" id="GO:0005524">
    <property type="term" value="F:ATP binding"/>
    <property type="evidence" value="ECO:0007669"/>
    <property type="project" value="UniProtKB-UniRule"/>
</dbReference>
<dbReference type="SMART" id="SM00760">
    <property type="entry name" value="Bac_DnaA_C"/>
    <property type="match status" value="1"/>
</dbReference>
<comment type="subcellular location">
    <subcellularLocation>
        <location evidence="8">Cytoplasm</location>
    </subcellularLocation>
</comment>
<dbReference type="FunFam" id="3.40.50.300:FF:000668">
    <property type="entry name" value="Chromosomal replication initiator protein DnaA"/>
    <property type="match status" value="1"/>
</dbReference>
<dbReference type="InterPro" id="IPR027417">
    <property type="entry name" value="P-loop_NTPase"/>
</dbReference>
<evidence type="ECO:0000256" key="6">
    <source>
        <dbReference type="ARBA" id="ARBA00023121"/>
    </source>
</evidence>
<dbReference type="GO" id="GO:0006275">
    <property type="term" value="P:regulation of DNA replication"/>
    <property type="evidence" value="ECO:0007669"/>
    <property type="project" value="UniProtKB-UniRule"/>
</dbReference>
<feature type="binding site" evidence="8">
    <location>
        <position position="88"/>
    </location>
    <ligand>
        <name>ATP</name>
        <dbReference type="ChEBI" id="CHEBI:30616"/>
    </ligand>
</feature>
<reference evidence="15 16" key="1">
    <citation type="submission" date="2019-08" db="EMBL/GenBank/DDBJ databases">
        <title>In-depth cultivation of the pig gut microbiome towards novel bacterial diversity and tailored functional studies.</title>
        <authorList>
            <person name="Wylensek D."/>
            <person name="Hitch T.C.A."/>
            <person name="Clavel T."/>
        </authorList>
    </citation>
    <scope>NUCLEOTIDE SEQUENCE [LARGE SCALE GENOMIC DNA]</scope>
    <source>
        <strain evidence="15 16">WCA-389-WT-5B</strain>
    </source>
</reference>
<organism evidence="15 16">
    <name type="scientific">Acidaminococcus fermentans</name>
    <dbReference type="NCBI Taxonomy" id="905"/>
    <lineage>
        <taxon>Bacteria</taxon>
        <taxon>Bacillati</taxon>
        <taxon>Bacillota</taxon>
        <taxon>Negativicutes</taxon>
        <taxon>Acidaminococcales</taxon>
        <taxon>Acidaminococcaceae</taxon>
        <taxon>Acidaminococcus</taxon>
    </lineage>
</organism>
<comment type="domain">
    <text evidence="8">Domain I is involved in oligomerization and binding regulators, domain II is flexibile and of varying length in different bacteria, domain III forms the AAA+ region, while domain IV binds dsDNA.</text>
</comment>
<feature type="domain" description="Chromosomal replication initiator DnaA C-terminal" evidence="14">
    <location>
        <begin position="289"/>
        <end position="358"/>
    </location>
</feature>
<comment type="caution">
    <text evidence="8">Lacks conserved residue(s) required for the propagation of feature annotation.</text>
</comment>
<dbReference type="InterPro" id="IPR018312">
    <property type="entry name" value="Chromosome_initiator_DnaA_CS"/>
</dbReference>
<feature type="region of interest" description="Domain IV, binds dsDNA" evidence="8">
    <location>
        <begin position="261"/>
        <end position="383"/>
    </location>
</feature>
<dbReference type="GO" id="GO:0006270">
    <property type="term" value="P:DNA replication initiation"/>
    <property type="evidence" value="ECO:0007669"/>
    <property type="project" value="UniProtKB-UniRule"/>
</dbReference>
<evidence type="ECO:0000256" key="3">
    <source>
        <dbReference type="ARBA" id="ARBA00022705"/>
    </source>
</evidence>
<dbReference type="NCBIfam" id="TIGR00362">
    <property type="entry name" value="DnaA"/>
    <property type="match status" value="1"/>
</dbReference>
<dbReference type="SMART" id="SM00382">
    <property type="entry name" value="AAA"/>
    <property type="match status" value="1"/>
</dbReference>
<dbReference type="InterPro" id="IPR001957">
    <property type="entry name" value="Chromosome_initiator_DnaA"/>
</dbReference>
<evidence type="ECO:0000256" key="10">
    <source>
        <dbReference type="RuleBase" id="RU000577"/>
    </source>
</evidence>
<evidence type="ECO:0000256" key="9">
    <source>
        <dbReference type="NCBIfam" id="TIGR00362"/>
    </source>
</evidence>
<comment type="similarity">
    <text evidence="1 8 11">Belongs to the DnaA family.</text>
</comment>
<keyword evidence="5 8" id="KW-0067">ATP-binding</keyword>
<dbReference type="InterPro" id="IPR013159">
    <property type="entry name" value="DnaA_C"/>
</dbReference>
<dbReference type="InterPro" id="IPR013317">
    <property type="entry name" value="DnaA_dom"/>
</dbReference>
<dbReference type="Pfam" id="PF08299">
    <property type="entry name" value="Bac_DnaA_C"/>
    <property type="match status" value="1"/>
</dbReference>
<feature type="region of interest" description="Disordered" evidence="12">
    <location>
        <begin position="1"/>
        <end position="35"/>
    </location>
</feature>
<proteinExistence type="inferred from homology"/>
<dbReference type="RefSeq" id="WP_154487998.1">
    <property type="nucleotide sequence ID" value="NZ_CALEXD010000032.1"/>
</dbReference>